<proteinExistence type="predicted"/>
<evidence type="ECO:0000256" key="1">
    <source>
        <dbReference type="SAM" id="MobiDB-lite"/>
    </source>
</evidence>
<name>A0AA89BX96_PINIB</name>
<gene>
    <name evidence="2" type="ORF">FSP39_012103</name>
</gene>
<accession>A0AA89BX96</accession>
<protein>
    <submittedName>
        <fullName evidence="2">Uncharacterized protein</fullName>
    </submittedName>
</protein>
<evidence type="ECO:0000313" key="3">
    <source>
        <dbReference type="Proteomes" id="UP001186944"/>
    </source>
</evidence>
<organism evidence="2 3">
    <name type="scientific">Pinctada imbricata</name>
    <name type="common">Atlantic pearl-oyster</name>
    <name type="synonym">Pinctada martensii</name>
    <dbReference type="NCBI Taxonomy" id="66713"/>
    <lineage>
        <taxon>Eukaryota</taxon>
        <taxon>Metazoa</taxon>
        <taxon>Spiralia</taxon>
        <taxon>Lophotrochozoa</taxon>
        <taxon>Mollusca</taxon>
        <taxon>Bivalvia</taxon>
        <taxon>Autobranchia</taxon>
        <taxon>Pteriomorphia</taxon>
        <taxon>Pterioida</taxon>
        <taxon>Pterioidea</taxon>
        <taxon>Pteriidae</taxon>
        <taxon>Pinctada</taxon>
    </lineage>
</organism>
<dbReference type="Proteomes" id="UP001186944">
    <property type="component" value="Unassembled WGS sequence"/>
</dbReference>
<reference evidence="2" key="1">
    <citation type="submission" date="2019-08" db="EMBL/GenBank/DDBJ databases">
        <title>The improved chromosome-level genome for the pearl oyster Pinctada fucata martensii using PacBio sequencing and Hi-C.</title>
        <authorList>
            <person name="Zheng Z."/>
        </authorList>
    </citation>
    <scope>NUCLEOTIDE SEQUENCE</scope>
    <source>
        <strain evidence="2">ZZ-2019</strain>
        <tissue evidence="2">Adductor muscle</tissue>
    </source>
</reference>
<dbReference type="Gene3D" id="1.20.5.340">
    <property type="match status" value="1"/>
</dbReference>
<feature type="region of interest" description="Disordered" evidence="1">
    <location>
        <begin position="258"/>
        <end position="289"/>
    </location>
</feature>
<keyword evidence="3" id="KW-1185">Reference proteome</keyword>
<sequence length="289" mass="32828">MSAHDSVHSVHSMAGLNESLNETGNIVVDSLNVVNDENSDDRALTTKDLDGIYRLLQSLDAKLGKIDDIDSRLIRIEGIVTKLENLEVRIGKTETDLSAAKREIKDIQKFCKETETCLDGYGNLLDGLRKDFTDVQSQNRSSNTRVKHTESAVADLKSEVEMSRDEIREDILDLQSRSMRENLLFFGIPEEEEEDCDVVLIDFLTDTMKIRTDISFEQFPVEIEQRRKALYPIMKEERRKKNKVKLVRDRLFINGSEYIPPAQRAGPTGASGRGTPSQQERKRAHTGSR</sequence>
<comment type="caution">
    <text evidence="2">The sequence shown here is derived from an EMBL/GenBank/DDBJ whole genome shotgun (WGS) entry which is preliminary data.</text>
</comment>
<evidence type="ECO:0000313" key="2">
    <source>
        <dbReference type="EMBL" id="KAK3086010.1"/>
    </source>
</evidence>
<dbReference type="EMBL" id="VSWD01000012">
    <property type="protein sequence ID" value="KAK3086010.1"/>
    <property type="molecule type" value="Genomic_DNA"/>
</dbReference>
<dbReference type="AlphaFoldDB" id="A0AA89BX96"/>